<protein>
    <submittedName>
        <fullName evidence="8">Fe-S cluster-containing protein</fullName>
    </submittedName>
</protein>
<dbReference type="EMBL" id="LGFD01000009">
    <property type="protein sequence ID" value="KUK18043.1"/>
    <property type="molecule type" value="Genomic_DNA"/>
</dbReference>
<dbReference type="GO" id="GO:0046872">
    <property type="term" value="F:metal ion binding"/>
    <property type="evidence" value="ECO:0007669"/>
    <property type="project" value="UniProtKB-KW"/>
</dbReference>
<dbReference type="GO" id="GO:0051539">
    <property type="term" value="F:4 iron, 4 sulfur cluster binding"/>
    <property type="evidence" value="ECO:0007669"/>
    <property type="project" value="UniProtKB-KW"/>
</dbReference>
<name>A0A101EMK7_9EURY</name>
<gene>
    <name evidence="8" type="ORF">XD54_0659</name>
</gene>
<evidence type="ECO:0000256" key="1">
    <source>
        <dbReference type="ARBA" id="ARBA00022448"/>
    </source>
</evidence>
<dbReference type="InterPro" id="IPR050294">
    <property type="entry name" value="RnfB_subfamily"/>
</dbReference>
<evidence type="ECO:0000313" key="9">
    <source>
        <dbReference type="Proteomes" id="UP000053911"/>
    </source>
</evidence>
<feature type="domain" description="4Fe-4S ferredoxin-type" evidence="7">
    <location>
        <begin position="43"/>
        <end position="75"/>
    </location>
</feature>
<keyword evidence="2" id="KW-0004">4Fe-4S</keyword>
<evidence type="ECO:0000256" key="5">
    <source>
        <dbReference type="ARBA" id="ARBA00023004"/>
    </source>
</evidence>
<dbReference type="Proteomes" id="UP000053911">
    <property type="component" value="Unassembled WGS sequence"/>
</dbReference>
<accession>A0A101EMK7</accession>
<feature type="domain" description="4Fe-4S ferredoxin-type" evidence="7">
    <location>
        <begin position="77"/>
        <end position="106"/>
    </location>
</feature>
<evidence type="ECO:0000259" key="7">
    <source>
        <dbReference type="PROSITE" id="PS51379"/>
    </source>
</evidence>
<evidence type="ECO:0000313" key="8">
    <source>
        <dbReference type="EMBL" id="KUK18043.1"/>
    </source>
</evidence>
<evidence type="ECO:0000256" key="3">
    <source>
        <dbReference type="ARBA" id="ARBA00022723"/>
    </source>
</evidence>
<dbReference type="Pfam" id="PF13247">
    <property type="entry name" value="Fer4_11"/>
    <property type="match status" value="1"/>
</dbReference>
<dbReference type="PATRIC" id="fig|172049.5.peg.1432"/>
<evidence type="ECO:0000256" key="2">
    <source>
        <dbReference type="ARBA" id="ARBA00022485"/>
    </source>
</evidence>
<feature type="domain" description="4Fe-4S ferredoxin-type" evidence="7">
    <location>
        <begin position="3"/>
        <end position="32"/>
    </location>
</feature>
<keyword evidence="5" id="KW-0408">Iron</keyword>
<keyword evidence="1" id="KW-0813">Transport</keyword>
<sequence>MKGMLVFYPEKCSGCNICSTVCSAYHLGVVNPDRSRIRVLRKEQENLDVVNVCVQCEEKFCIQACPFDALSVNPETGATVVDHEKCTRCRLCIKACPYNGIILDPMLNQITICDLCDGDPQCAKYCPTEAIQFVHPLASKVAHEQNRTIITLTKEIIEDP</sequence>
<dbReference type="RefSeq" id="WP_283217397.1">
    <property type="nucleotide sequence ID" value="NZ_LGFD01000009.1"/>
</dbReference>
<evidence type="ECO:0000256" key="6">
    <source>
        <dbReference type="ARBA" id="ARBA00023014"/>
    </source>
</evidence>
<keyword evidence="4" id="KW-0249">Electron transport</keyword>
<comment type="caution">
    <text evidence="8">The sequence shown here is derived from an EMBL/GenBank/DDBJ whole genome shotgun (WGS) entry which is preliminary data.</text>
</comment>
<dbReference type="PROSITE" id="PS00198">
    <property type="entry name" value="4FE4S_FER_1"/>
    <property type="match status" value="1"/>
</dbReference>
<dbReference type="Pfam" id="PF12800">
    <property type="entry name" value="Fer4_4"/>
    <property type="match status" value="1"/>
</dbReference>
<dbReference type="Gene3D" id="3.30.70.20">
    <property type="match status" value="2"/>
</dbReference>
<dbReference type="PANTHER" id="PTHR42859:SF10">
    <property type="entry name" value="DIMETHYLSULFOXIDE REDUCTASE CHAIN B"/>
    <property type="match status" value="1"/>
</dbReference>
<dbReference type="InterPro" id="IPR017896">
    <property type="entry name" value="4Fe4S_Fe-S-bd"/>
</dbReference>
<keyword evidence="3" id="KW-0479">Metal-binding</keyword>
<dbReference type="PANTHER" id="PTHR42859">
    <property type="entry name" value="OXIDOREDUCTASE"/>
    <property type="match status" value="1"/>
</dbReference>
<dbReference type="AlphaFoldDB" id="A0A101EMK7"/>
<keyword evidence="6" id="KW-0411">Iron-sulfur</keyword>
<reference evidence="9" key="1">
    <citation type="journal article" date="2015" name="MBio">
        <title>Genome-Resolved Metagenomic Analysis Reveals Roles for Candidate Phyla and Other Microbial Community Members in Biogeochemical Transformations in Oil Reservoirs.</title>
        <authorList>
            <person name="Hu P."/>
            <person name="Tom L."/>
            <person name="Singh A."/>
            <person name="Thomas B.C."/>
            <person name="Baker B.J."/>
            <person name="Piceno Y.M."/>
            <person name="Andersen G.L."/>
            <person name="Banfield J.F."/>
        </authorList>
    </citation>
    <scope>NUCLEOTIDE SEQUENCE [LARGE SCALE GENOMIC DNA]</scope>
</reference>
<proteinExistence type="predicted"/>
<dbReference type="GO" id="GO:0016491">
    <property type="term" value="F:oxidoreductase activity"/>
    <property type="evidence" value="ECO:0007669"/>
    <property type="project" value="UniProtKB-ARBA"/>
</dbReference>
<dbReference type="InterPro" id="IPR017900">
    <property type="entry name" value="4Fe4S_Fe_S_CS"/>
</dbReference>
<organism evidence="8 9">
    <name type="scientific">Thermococcus sibiricus</name>
    <dbReference type="NCBI Taxonomy" id="172049"/>
    <lineage>
        <taxon>Archaea</taxon>
        <taxon>Methanobacteriati</taxon>
        <taxon>Methanobacteriota</taxon>
        <taxon>Thermococci</taxon>
        <taxon>Thermococcales</taxon>
        <taxon>Thermococcaceae</taxon>
        <taxon>Thermococcus</taxon>
    </lineage>
</organism>
<evidence type="ECO:0000256" key="4">
    <source>
        <dbReference type="ARBA" id="ARBA00022982"/>
    </source>
</evidence>
<dbReference type="PROSITE" id="PS51379">
    <property type="entry name" value="4FE4S_FER_2"/>
    <property type="match status" value="3"/>
</dbReference>
<dbReference type="CDD" id="cd10550">
    <property type="entry name" value="DMSOR_beta_like"/>
    <property type="match status" value="1"/>
</dbReference>
<dbReference type="SUPFAM" id="SSF54862">
    <property type="entry name" value="4Fe-4S ferredoxins"/>
    <property type="match status" value="1"/>
</dbReference>